<protein>
    <recommendedName>
        <fullName evidence="3">Endonuclease/exonuclease/phosphatase family protein</fullName>
    </recommendedName>
</protein>
<evidence type="ECO:0000313" key="2">
    <source>
        <dbReference type="Proteomes" id="UP000240935"/>
    </source>
</evidence>
<accession>A0A140E121</accession>
<dbReference type="EMBL" id="KF959826">
    <property type="protein sequence ID" value="AMK61996.1"/>
    <property type="molecule type" value="Genomic_DNA"/>
</dbReference>
<sequence>MLTDPVYNYCKPIIKNNGLEYTTCLYNVSKFIASQKDLDFVLLQEATNWKTLQKITLNLSQMETISTCFDVEIIVTFYNKQKYQLDPIDNMFIGYMDSVNRPFHVLFFQNNICLINLHAGHKGDIYFLDKYLVRSLKKLDNYQKFIDKLTTYDIIIGGDFNDELKIDFYILSDNFFGISEGRRLYGNTFEPSCCNPVLNYLGRTKKSYDHILSTLNDNVSTVIPVVKASDHMPIISTITKNIGFDFDGVLHLDVNKPDYEGQRNPYNLIGPYNIFNNIINLILKEILDNNNVYIITARKDTKVNRSVINSHLKKTILKNYINKIPILFSGGKDKTLLLTKYNINTFYDDSCLRINELFLSKILGNLSNLNQLYFVDPDNQSYQLVTKQNINKLCGNFINKNIISLLDQSDNTHNNSNIKLISTFIDFNHNYQFRNPDINYLMKELNDIINENNLDYHQIDYIDKLQDSIVKMIIKELKQNINNLK</sequence>
<evidence type="ECO:0008006" key="3">
    <source>
        <dbReference type="Google" id="ProtNLM"/>
    </source>
</evidence>
<dbReference type="InterPro" id="IPR023214">
    <property type="entry name" value="HAD_sf"/>
</dbReference>
<evidence type="ECO:0000313" key="1">
    <source>
        <dbReference type="EMBL" id="AMK61996.1"/>
    </source>
</evidence>
<dbReference type="InterPro" id="IPR036691">
    <property type="entry name" value="Endo/exonu/phosph_ase_sf"/>
</dbReference>
<reference evidence="1 2" key="1">
    <citation type="journal article" date="2014" name="Virol. J.">
        <title>Samba virus: a novel mimivirus from a giant rain forest, the Brazilian Amazon.</title>
        <authorList>
            <person name="Campos R.K."/>
            <person name="Boratto P.V."/>
            <person name="Assis F.L."/>
            <person name="Aguiar E.R."/>
            <person name="Silva L.C."/>
            <person name="Albarnaz J.D."/>
            <person name="Dornas F.P."/>
            <person name="Trindade G.S."/>
            <person name="Ferreira P.P."/>
            <person name="Marques J.T."/>
            <person name="Robert C."/>
            <person name="Raoult D."/>
            <person name="Kroon E.G."/>
            <person name="La Scola B."/>
            <person name="Abrahao J.S."/>
        </authorList>
    </citation>
    <scope>NUCLEOTIDE SEQUENCE [LARGE SCALE GENOMIC DNA]</scope>
</reference>
<name>A0A140E121_MIMIV</name>
<dbReference type="Gene3D" id="3.40.50.1000">
    <property type="entry name" value="HAD superfamily/HAD-like"/>
    <property type="match status" value="1"/>
</dbReference>
<dbReference type="SUPFAM" id="SSF56219">
    <property type="entry name" value="DNase I-like"/>
    <property type="match status" value="1"/>
</dbReference>
<dbReference type="Gene3D" id="3.60.10.10">
    <property type="entry name" value="Endonuclease/exonuclease/phosphatase"/>
    <property type="match status" value="1"/>
</dbReference>
<proteinExistence type="predicted"/>
<dbReference type="Proteomes" id="UP000240935">
    <property type="component" value="Segment"/>
</dbReference>
<organism evidence="1 2">
    <name type="scientific">Samba virus</name>
    <dbReference type="NCBI Taxonomy" id="1461100"/>
    <lineage>
        <taxon>Viruses</taxon>
        <taxon>Varidnaviria</taxon>
        <taxon>Bamfordvirae</taxon>
        <taxon>Nucleocytoviricota</taxon>
        <taxon>Megaviricetes</taxon>
        <taxon>Imitervirales</taxon>
        <taxon>Mimiviridae</taxon>
        <taxon>Megamimivirinae</taxon>
        <taxon>Mimivirus</taxon>
        <taxon>Mimivirus bradfordmassiliense</taxon>
    </lineage>
</organism>